<dbReference type="Pfam" id="PF01910">
    <property type="entry name" value="Thiamine_BP"/>
    <property type="match status" value="1"/>
</dbReference>
<feature type="domain" description="Thiamine-binding protein" evidence="2">
    <location>
        <begin position="6"/>
        <end position="94"/>
    </location>
</feature>
<reference evidence="3 4" key="1">
    <citation type="submission" date="2019-12" db="EMBL/GenBank/DDBJ databases">
        <title>Sequence classification of anaerobic respiratory reductive dehalogenases: First we see many, then we see few.</title>
        <authorList>
            <person name="Molenda O."/>
            <person name="Puentes Jacome L.A."/>
            <person name="Cao X."/>
            <person name="Nesbo C.L."/>
            <person name="Tang S."/>
            <person name="Morson N."/>
            <person name="Patron J."/>
            <person name="Lomheim L."/>
            <person name="Wishart D.S."/>
            <person name="Edwards E.A."/>
        </authorList>
    </citation>
    <scope>NUCLEOTIDE SEQUENCE [LARGE SCALE GENOMIC DNA]</scope>
    <source>
        <strain evidence="3 4">12DCA</strain>
    </source>
</reference>
<dbReference type="InterPro" id="IPR051614">
    <property type="entry name" value="UPF0045_domain"/>
</dbReference>
<evidence type="ECO:0000259" key="2">
    <source>
        <dbReference type="Pfam" id="PF01910"/>
    </source>
</evidence>
<evidence type="ECO:0000313" key="3">
    <source>
        <dbReference type="EMBL" id="QHA00303.1"/>
    </source>
</evidence>
<gene>
    <name evidence="3" type="ORF">GQ588_06455</name>
</gene>
<dbReference type="PANTHER" id="PTHR33777:SF1">
    <property type="entry name" value="UPF0045 PROTEIN ECM15"/>
    <property type="match status" value="1"/>
</dbReference>
<organism evidence="3 4">
    <name type="scientific">Dehalobacter restrictus</name>
    <dbReference type="NCBI Taxonomy" id="55583"/>
    <lineage>
        <taxon>Bacteria</taxon>
        <taxon>Bacillati</taxon>
        <taxon>Bacillota</taxon>
        <taxon>Clostridia</taxon>
        <taxon>Eubacteriales</taxon>
        <taxon>Desulfitobacteriaceae</taxon>
        <taxon>Dehalobacter</taxon>
    </lineage>
</organism>
<dbReference type="InterPro" id="IPR029756">
    <property type="entry name" value="MTH1187/YkoF-like"/>
</dbReference>
<dbReference type="PANTHER" id="PTHR33777">
    <property type="entry name" value="UPF0045 PROTEIN ECM15"/>
    <property type="match status" value="1"/>
</dbReference>
<dbReference type="Gene3D" id="3.30.70.930">
    <property type="match status" value="1"/>
</dbReference>
<evidence type="ECO:0000256" key="1">
    <source>
        <dbReference type="ARBA" id="ARBA00010272"/>
    </source>
</evidence>
<dbReference type="EMBL" id="CP046996">
    <property type="protein sequence ID" value="QHA00303.1"/>
    <property type="molecule type" value="Genomic_DNA"/>
</dbReference>
<dbReference type="RefSeq" id="WP_015042425.1">
    <property type="nucleotide sequence ID" value="NZ_CP046996.1"/>
</dbReference>
<comment type="similarity">
    <text evidence="1">Belongs to the UPF0045 family.</text>
</comment>
<proteinExistence type="inferred from homology"/>
<accession>A0A857DHP1</accession>
<dbReference type="AlphaFoldDB" id="A0A857DHP1"/>
<name>A0A857DHP1_9FIRM</name>
<dbReference type="InterPro" id="IPR002767">
    <property type="entry name" value="Thiamine_BP"/>
</dbReference>
<dbReference type="SUPFAM" id="SSF89957">
    <property type="entry name" value="MTH1187/YkoF-like"/>
    <property type="match status" value="1"/>
</dbReference>
<sequence length="95" mass="10529">MAKITMAFQVIPKVEESRIYPVVDEAIKVVAQSGLPYEVGPMETALEGEPDEIWQVIKDAMEACIKAGASRVMTNVKIDYVPQGSTINEKIAKYR</sequence>
<dbReference type="GO" id="GO:0005829">
    <property type="term" value="C:cytosol"/>
    <property type="evidence" value="ECO:0007669"/>
    <property type="project" value="TreeGrafter"/>
</dbReference>
<evidence type="ECO:0000313" key="4">
    <source>
        <dbReference type="Proteomes" id="UP000430508"/>
    </source>
</evidence>
<dbReference type="Proteomes" id="UP000430508">
    <property type="component" value="Chromosome"/>
</dbReference>
<protein>
    <submittedName>
        <fullName evidence="3">Thiamine-binding protein</fullName>
    </submittedName>
</protein>